<evidence type="ECO:0000256" key="1">
    <source>
        <dbReference type="ARBA" id="ARBA00022527"/>
    </source>
</evidence>
<keyword evidence="1" id="KW-0723">Serine/threonine-protein kinase</keyword>
<dbReference type="InterPro" id="IPR008271">
    <property type="entry name" value="Ser/Thr_kinase_AS"/>
</dbReference>
<evidence type="ECO:0000313" key="7">
    <source>
        <dbReference type="EMBL" id="KAK2977818.1"/>
    </source>
</evidence>
<evidence type="ECO:0000259" key="6">
    <source>
        <dbReference type="PROSITE" id="PS50011"/>
    </source>
</evidence>
<dbReference type="GO" id="GO:0005524">
    <property type="term" value="F:ATP binding"/>
    <property type="evidence" value="ECO:0007669"/>
    <property type="project" value="UniProtKB-KW"/>
</dbReference>
<dbReference type="GO" id="GO:0005886">
    <property type="term" value="C:plasma membrane"/>
    <property type="evidence" value="ECO:0007669"/>
    <property type="project" value="TreeGrafter"/>
</dbReference>
<dbReference type="Proteomes" id="UP001187471">
    <property type="component" value="Unassembled WGS sequence"/>
</dbReference>
<dbReference type="GO" id="GO:0004674">
    <property type="term" value="F:protein serine/threonine kinase activity"/>
    <property type="evidence" value="ECO:0007669"/>
    <property type="project" value="UniProtKB-KW"/>
</dbReference>
<dbReference type="AlphaFoldDB" id="A0AA88UCE4"/>
<dbReference type="PANTHER" id="PTHR27002:SF851">
    <property type="entry name" value="G-TYPE LECTIN S-RECEPTOR-LIKE SERINE_THREONINE-PROTEIN KINASE SD1-1"/>
    <property type="match status" value="1"/>
</dbReference>
<dbReference type="InterPro" id="IPR000719">
    <property type="entry name" value="Prot_kinase_dom"/>
</dbReference>
<dbReference type="FunFam" id="1.10.510.10:FF:001019">
    <property type="entry name" value="G-type lectin S-receptor-like serine/threonine-protein kinase B120"/>
    <property type="match status" value="1"/>
</dbReference>
<accession>A0AA88UCE4</accession>
<gene>
    <name evidence="7" type="ORF">RJ640_006310</name>
</gene>
<dbReference type="InterPro" id="IPR001245">
    <property type="entry name" value="Ser-Thr/Tyr_kinase_cat_dom"/>
</dbReference>
<dbReference type="InterPro" id="IPR021820">
    <property type="entry name" value="S-locus_recpt_kinase_C"/>
</dbReference>
<dbReference type="InterPro" id="IPR011009">
    <property type="entry name" value="Kinase-like_dom_sf"/>
</dbReference>
<evidence type="ECO:0000256" key="2">
    <source>
        <dbReference type="ARBA" id="ARBA00022679"/>
    </source>
</evidence>
<dbReference type="Gene3D" id="1.10.510.10">
    <property type="entry name" value="Transferase(Phosphotransferase) domain 1"/>
    <property type="match status" value="1"/>
</dbReference>
<feature type="domain" description="Protein kinase" evidence="6">
    <location>
        <begin position="1"/>
        <end position="276"/>
    </location>
</feature>
<dbReference type="Pfam" id="PF07714">
    <property type="entry name" value="PK_Tyr_Ser-Thr"/>
    <property type="match status" value="1"/>
</dbReference>
<evidence type="ECO:0000256" key="3">
    <source>
        <dbReference type="ARBA" id="ARBA00022741"/>
    </source>
</evidence>
<evidence type="ECO:0000256" key="4">
    <source>
        <dbReference type="ARBA" id="ARBA00022777"/>
    </source>
</evidence>
<dbReference type="PROSITE" id="PS50011">
    <property type="entry name" value="PROTEIN_KINASE_DOM"/>
    <property type="match status" value="1"/>
</dbReference>
<comment type="caution">
    <text evidence="7">The sequence shown here is derived from an EMBL/GenBank/DDBJ whole genome shotgun (WGS) entry which is preliminary data.</text>
</comment>
<keyword evidence="8" id="KW-1185">Reference proteome</keyword>
<keyword evidence="3" id="KW-0547">Nucleotide-binding</keyword>
<organism evidence="7 8">
    <name type="scientific">Escallonia rubra</name>
    <dbReference type="NCBI Taxonomy" id="112253"/>
    <lineage>
        <taxon>Eukaryota</taxon>
        <taxon>Viridiplantae</taxon>
        <taxon>Streptophyta</taxon>
        <taxon>Embryophyta</taxon>
        <taxon>Tracheophyta</taxon>
        <taxon>Spermatophyta</taxon>
        <taxon>Magnoliopsida</taxon>
        <taxon>eudicotyledons</taxon>
        <taxon>Gunneridae</taxon>
        <taxon>Pentapetalae</taxon>
        <taxon>asterids</taxon>
        <taxon>campanulids</taxon>
        <taxon>Escalloniales</taxon>
        <taxon>Escalloniaceae</taxon>
        <taxon>Escallonia</taxon>
    </lineage>
</organism>
<dbReference type="SMART" id="SM00220">
    <property type="entry name" value="S_TKc"/>
    <property type="match status" value="1"/>
</dbReference>
<dbReference type="PROSITE" id="PS00108">
    <property type="entry name" value="PROTEIN_KINASE_ST"/>
    <property type="match status" value="1"/>
</dbReference>
<sequence>MSGPSVLTKFAMLVMRLSKSSSQVICIAKLQHRNLVKLLVCCIEGEEKMLVYEYMPNNSLDSFIFDKTRSRLLDWPKRFNIIKGTARGLLYLHQDSRVRIIHRDLKAANILLDSDMNPKISDFGMARSFGGNEAEANTQRYAVDGLFSVKSDVFSFGVLVLEIVSGKKNRGFFYEDHHHNLLGHAWILFREGMALELIDTDLSDSCYDQPILVYYVYIKVQKIGQGCLIESTLPQPKKPGFFTKRNLCFEEFSSSNQTVASANEINITMLQARLNM</sequence>
<proteinExistence type="predicted"/>
<protein>
    <recommendedName>
        <fullName evidence="6">Protein kinase domain-containing protein</fullName>
    </recommendedName>
</protein>
<dbReference type="PANTHER" id="PTHR27002">
    <property type="entry name" value="RECEPTOR-LIKE SERINE/THREONINE-PROTEIN KINASE SD1-8"/>
    <property type="match status" value="1"/>
</dbReference>
<dbReference type="EMBL" id="JAVXUO010001949">
    <property type="protein sequence ID" value="KAK2977818.1"/>
    <property type="molecule type" value="Genomic_DNA"/>
</dbReference>
<keyword evidence="2" id="KW-0808">Transferase</keyword>
<dbReference type="Pfam" id="PF11883">
    <property type="entry name" value="DUF3403"/>
    <property type="match status" value="1"/>
</dbReference>
<evidence type="ECO:0000256" key="5">
    <source>
        <dbReference type="ARBA" id="ARBA00022840"/>
    </source>
</evidence>
<keyword evidence="5" id="KW-0067">ATP-binding</keyword>
<keyword evidence="4" id="KW-0418">Kinase</keyword>
<evidence type="ECO:0000313" key="8">
    <source>
        <dbReference type="Proteomes" id="UP001187471"/>
    </source>
</evidence>
<reference evidence="7" key="1">
    <citation type="submission" date="2022-12" db="EMBL/GenBank/DDBJ databases">
        <title>Draft genome assemblies for two species of Escallonia (Escalloniales).</title>
        <authorList>
            <person name="Chanderbali A."/>
            <person name="Dervinis C."/>
            <person name="Anghel I."/>
            <person name="Soltis D."/>
            <person name="Soltis P."/>
            <person name="Zapata F."/>
        </authorList>
    </citation>
    <scope>NUCLEOTIDE SEQUENCE</scope>
    <source>
        <strain evidence="7">UCBG92.1500</strain>
        <tissue evidence="7">Leaf</tissue>
    </source>
</reference>
<dbReference type="SUPFAM" id="SSF56112">
    <property type="entry name" value="Protein kinase-like (PK-like)"/>
    <property type="match status" value="1"/>
</dbReference>
<name>A0AA88UCE4_9ASTE</name>